<comment type="caution">
    <text evidence="1">The sequence shown here is derived from an EMBL/GenBank/DDBJ whole genome shotgun (WGS) entry which is preliminary data.</text>
</comment>
<accession>U2HD00</accession>
<evidence type="ECO:0000313" key="2">
    <source>
        <dbReference type="Proteomes" id="UP000016584"/>
    </source>
</evidence>
<dbReference type="PATRIC" id="fig|1346330.5.peg.1774"/>
<organism evidence="1 2">
    <name type="scientific">Sphingobacterium paucimobilis HER1398</name>
    <dbReference type="NCBI Taxonomy" id="1346330"/>
    <lineage>
        <taxon>Bacteria</taxon>
        <taxon>Pseudomonadati</taxon>
        <taxon>Bacteroidota</taxon>
        <taxon>Sphingobacteriia</taxon>
        <taxon>Sphingobacteriales</taxon>
        <taxon>Sphingobacteriaceae</taxon>
        <taxon>Sphingobacterium</taxon>
    </lineage>
</organism>
<dbReference type="RefSeq" id="WP_021069949.1">
    <property type="nucleotide sequence ID" value="NZ_ATDL01000014.1"/>
</dbReference>
<keyword evidence="2" id="KW-1185">Reference proteome</keyword>
<protein>
    <submittedName>
        <fullName evidence="1">Uncharacterized protein</fullName>
    </submittedName>
</protein>
<evidence type="ECO:0000313" key="1">
    <source>
        <dbReference type="EMBL" id="ERJ59616.1"/>
    </source>
</evidence>
<dbReference type="AlphaFoldDB" id="U2HD00"/>
<gene>
    <name evidence="1" type="ORF">M472_12620</name>
</gene>
<name>U2HD00_9SPHI</name>
<dbReference type="EMBL" id="ATDL01000014">
    <property type="protein sequence ID" value="ERJ59616.1"/>
    <property type="molecule type" value="Genomic_DNA"/>
</dbReference>
<dbReference type="STRING" id="1346330.M472_12620"/>
<dbReference type="eggNOG" id="ENOG50338G9">
    <property type="taxonomic scope" value="Bacteria"/>
</dbReference>
<dbReference type="Proteomes" id="UP000016584">
    <property type="component" value="Unassembled WGS sequence"/>
</dbReference>
<proteinExistence type="predicted"/>
<reference evidence="1 2" key="1">
    <citation type="journal article" date="2013" name="Genome Announc.">
        <title>The Draft Genome Sequence of Sphingomonas paucimobilis Strain HER1398 (Proteobacteria), Host to the Giant PAU Phage, Indicates That It Is a Member of the Genus Sphingobacterium (Bacteroidetes).</title>
        <authorList>
            <person name="White R.A.III."/>
            <person name="Suttle C.A."/>
        </authorList>
    </citation>
    <scope>NUCLEOTIDE SEQUENCE [LARGE SCALE GENOMIC DNA]</scope>
    <source>
        <strain evidence="1 2">HER1398</strain>
    </source>
</reference>
<dbReference type="OrthoDB" id="701537at2"/>
<sequence>MAIIENGYLRGQIGNLVNRKVGNKNVVQTKPSDKLKQTQWTQNAATDFGTASAAGAVIRRAFRSLHLDMHDSGMHNRLQQHMQRVLRGYGKRYSGMLNVSDGNIQRLVDFQFNEKCHIHDYLYCDPQVTFESNGTTSISLPSLNAQRNFHIPKNCSHIILKIETVGFNFGFRHFETIGSHEIELPIYSQQGEGIDPQTLVHDVNNTKYNSIVVSLAILYITKYGNHTSLLNSKDLNPVGIIATYNPL</sequence>